<comment type="caution">
    <text evidence="2">The sequence shown here is derived from an EMBL/GenBank/DDBJ whole genome shotgun (WGS) entry which is preliminary data.</text>
</comment>
<evidence type="ECO:0000313" key="3">
    <source>
        <dbReference type="Proteomes" id="UP000314294"/>
    </source>
</evidence>
<proteinExistence type="predicted"/>
<accession>A0A4Z2H4Y9</accession>
<reference evidence="2 3" key="1">
    <citation type="submission" date="2019-03" db="EMBL/GenBank/DDBJ databases">
        <title>First draft genome of Liparis tanakae, snailfish: a comprehensive survey of snailfish specific genes.</title>
        <authorList>
            <person name="Kim W."/>
            <person name="Song I."/>
            <person name="Jeong J.-H."/>
            <person name="Kim D."/>
            <person name="Kim S."/>
            <person name="Ryu S."/>
            <person name="Song J.Y."/>
            <person name="Lee S.K."/>
        </authorList>
    </citation>
    <scope>NUCLEOTIDE SEQUENCE [LARGE SCALE GENOMIC DNA]</scope>
    <source>
        <tissue evidence="2">Muscle</tissue>
    </source>
</reference>
<evidence type="ECO:0000313" key="2">
    <source>
        <dbReference type="EMBL" id="TNN60928.1"/>
    </source>
</evidence>
<feature type="compositionally biased region" description="Basic and acidic residues" evidence="1">
    <location>
        <begin position="36"/>
        <end position="51"/>
    </location>
</feature>
<feature type="region of interest" description="Disordered" evidence="1">
    <location>
        <begin position="1"/>
        <end position="78"/>
    </location>
</feature>
<feature type="compositionally biased region" description="Polar residues" evidence="1">
    <location>
        <begin position="14"/>
        <end position="26"/>
    </location>
</feature>
<organism evidence="2 3">
    <name type="scientific">Liparis tanakae</name>
    <name type="common">Tanaka's snailfish</name>
    <dbReference type="NCBI Taxonomy" id="230148"/>
    <lineage>
        <taxon>Eukaryota</taxon>
        <taxon>Metazoa</taxon>
        <taxon>Chordata</taxon>
        <taxon>Craniata</taxon>
        <taxon>Vertebrata</taxon>
        <taxon>Euteleostomi</taxon>
        <taxon>Actinopterygii</taxon>
        <taxon>Neopterygii</taxon>
        <taxon>Teleostei</taxon>
        <taxon>Neoteleostei</taxon>
        <taxon>Acanthomorphata</taxon>
        <taxon>Eupercaria</taxon>
        <taxon>Perciformes</taxon>
        <taxon>Cottioidei</taxon>
        <taxon>Cottales</taxon>
        <taxon>Liparidae</taxon>
        <taxon>Liparis</taxon>
    </lineage>
</organism>
<dbReference type="AlphaFoldDB" id="A0A4Z2H4Y9"/>
<name>A0A4Z2H4Y9_9TELE</name>
<gene>
    <name evidence="2" type="ORF">EYF80_028923</name>
</gene>
<keyword evidence="3" id="KW-1185">Reference proteome</keyword>
<dbReference type="Proteomes" id="UP000314294">
    <property type="component" value="Unassembled WGS sequence"/>
</dbReference>
<evidence type="ECO:0000256" key="1">
    <source>
        <dbReference type="SAM" id="MobiDB-lite"/>
    </source>
</evidence>
<dbReference type="EMBL" id="SRLO01000325">
    <property type="protein sequence ID" value="TNN60928.1"/>
    <property type="molecule type" value="Genomic_DNA"/>
</dbReference>
<sequence>MLTNFPVSLERSRVTGTGRSSVSSCTARRRRGGQSNRERKGGARRRGERDLQAAVGGPEAEDPPPLPDPLDPSRTDLV</sequence>
<protein>
    <submittedName>
        <fullName evidence="2">Uncharacterized protein</fullName>
    </submittedName>
</protein>